<name>A0A2A6CAQ9_PRIPA</name>
<accession>A0A2A6CAQ9</accession>
<feature type="region of interest" description="Disordered" evidence="1">
    <location>
        <begin position="45"/>
        <end position="73"/>
    </location>
</feature>
<feature type="compositionally biased region" description="Basic and acidic residues" evidence="1">
    <location>
        <begin position="45"/>
        <end position="61"/>
    </location>
</feature>
<feature type="compositionally biased region" description="Basic residues" evidence="1">
    <location>
        <begin position="62"/>
        <end position="73"/>
    </location>
</feature>
<dbReference type="EnsemblMetazoa" id="PPA45067.1">
    <property type="protein sequence ID" value="PPA45067.1"/>
    <property type="gene ID" value="WBGene00283436"/>
</dbReference>
<dbReference type="Proteomes" id="UP000005239">
    <property type="component" value="Unassembled WGS sequence"/>
</dbReference>
<evidence type="ECO:0000313" key="3">
    <source>
        <dbReference type="Proteomes" id="UP000005239"/>
    </source>
</evidence>
<organism evidence="2 3">
    <name type="scientific">Pristionchus pacificus</name>
    <name type="common">Parasitic nematode worm</name>
    <dbReference type="NCBI Taxonomy" id="54126"/>
    <lineage>
        <taxon>Eukaryota</taxon>
        <taxon>Metazoa</taxon>
        <taxon>Ecdysozoa</taxon>
        <taxon>Nematoda</taxon>
        <taxon>Chromadorea</taxon>
        <taxon>Rhabditida</taxon>
        <taxon>Rhabditina</taxon>
        <taxon>Diplogasteromorpha</taxon>
        <taxon>Diplogasteroidea</taxon>
        <taxon>Neodiplogasteridae</taxon>
        <taxon>Pristionchus</taxon>
    </lineage>
</organism>
<dbReference type="AlphaFoldDB" id="A0A2A6CAQ9"/>
<accession>A0A8R1V2S2</accession>
<proteinExistence type="predicted"/>
<protein>
    <submittedName>
        <fullName evidence="2">Uncharacterized protein</fullName>
    </submittedName>
</protein>
<gene>
    <name evidence="2" type="primary">WBGene00283436</name>
</gene>
<evidence type="ECO:0000313" key="2">
    <source>
        <dbReference type="EnsemblMetazoa" id="PPA45067.1"/>
    </source>
</evidence>
<keyword evidence="3" id="KW-1185">Reference proteome</keyword>
<evidence type="ECO:0000256" key="1">
    <source>
        <dbReference type="SAM" id="MobiDB-lite"/>
    </source>
</evidence>
<reference evidence="3" key="1">
    <citation type="journal article" date="2008" name="Nat. Genet.">
        <title>The Pristionchus pacificus genome provides a unique perspective on nematode lifestyle and parasitism.</title>
        <authorList>
            <person name="Dieterich C."/>
            <person name="Clifton S.W."/>
            <person name="Schuster L.N."/>
            <person name="Chinwalla A."/>
            <person name="Delehaunty K."/>
            <person name="Dinkelacker I."/>
            <person name="Fulton L."/>
            <person name="Fulton R."/>
            <person name="Godfrey J."/>
            <person name="Minx P."/>
            <person name="Mitreva M."/>
            <person name="Roeseler W."/>
            <person name="Tian H."/>
            <person name="Witte H."/>
            <person name="Yang S.P."/>
            <person name="Wilson R.K."/>
            <person name="Sommer R.J."/>
        </authorList>
    </citation>
    <scope>NUCLEOTIDE SEQUENCE [LARGE SCALE GENOMIC DNA]</scope>
    <source>
        <strain evidence="3">PS312</strain>
    </source>
</reference>
<sequence length="73" mass="8768">MCAVEGKCLKETAIITRSITLCIEHLKGVPRFDREEIKDIVKREQEAQKMRRKSREEEMKGVKKRERRKLKRI</sequence>
<reference evidence="2" key="2">
    <citation type="submission" date="2022-06" db="UniProtKB">
        <authorList>
            <consortium name="EnsemblMetazoa"/>
        </authorList>
    </citation>
    <scope>IDENTIFICATION</scope>
    <source>
        <strain evidence="2">PS312</strain>
    </source>
</reference>